<evidence type="ECO:0000256" key="9">
    <source>
        <dbReference type="ARBA" id="ARBA00056440"/>
    </source>
</evidence>
<dbReference type="GO" id="GO:0035861">
    <property type="term" value="C:site of double-strand break"/>
    <property type="evidence" value="ECO:0007669"/>
    <property type="project" value="TreeGrafter"/>
</dbReference>
<evidence type="ECO:0000256" key="4">
    <source>
        <dbReference type="ARBA" id="ARBA00022763"/>
    </source>
</evidence>
<dbReference type="CDD" id="cd04478">
    <property type="entry name" value="RPA2_DBD_D"/>
    <property type="match status" value="1"/>
</dbReference>
<proteinExistence type="inferred from homology"/>
<dbReference type="PIRSF" id="PIRSF036949">
    <property type="entry name" value="RPA32"/>
    <property type="match status" value="1"/>
</dbReference>
<dbReference type="FunCoup" id="A0A6I9S0F0">
    <property type="interactions" value="3107"/>
</dbReference>
<dbReference type="GO" id="GO:0003697">
    <property type="term" value="F:single-stranded DNA binding"/>
    <property type="evidence" value="ECO:0007669"/>
    <property type="project" value="TreeGrafter"/>
</dbReference>
<evidence type="ECO:0000256" key="7">
    <source>
        <dbReference type="ARBA" id="ARBA00023204"/>
    </source>
</evidence>
<feature type="domain" description="Replication protein A C-terminal" evidence="11">
    <location>
        <begin position="241"/>
        <end position="282"/>
    </location>
</feature>
<comment type="subcellular location">
    <subcellularLocation>
        <location evidence="1">Nucleus</location>
    </subcellularLocation>
</comment>
<evidence type="ECO:0000259" key="10">
    <source>
        <dbReference type="Pfam" id="PF01336"/>
    </source>
</evidence>
<reference evidence="13" key="1">
    <citation type="submission" date="2025-08" db="UniProtKB">
        <authorList>
            <consortium name="RefSeq"/>
        </authorList>
    </citation>
    <scope>IDENTIFICATION</scope>
</reference>
<dbReference type="RefSeq" id="XP_010935513.1">
    <property type="nucleotide sequence ID" value="XM_010937211.3"/>
</dbReference>
<dbReference type="FunFam" id="2.40.50.140:FF:000184">
    <property type="entry name" value="replication protein A 32 kDa subunit A-like"/>
    <property type="match status" value="1"/>
</dbReference>
<keyword evidence="3" id="KW-0235">DNA replication</keyword>
<dbReference type="InterPro" id="IPR040260">
    <property type="entry name" value="RFA2-like"/>
</dbReference>
<dbReference type="SUPFAM" id="SSF50249">
    <property type="entry name" value="Nucleic acid-binding proteins"/>
    <property type="match status" value="1"/>
</dbReference>
<dbReference type="PANTHER" id="PTHR13989">
    <property type="entry name" value="REPLICATION PROTEIN A-RELATED"/>
    <property type="match status" value="1"/>
</dbReference>
<dbReference type="Gene3D" id="2.40.50.140">
    <property type="entry name" value="Nucleic acid-binding proteins"/>
    <property type="match status" value="1"/>
</dbReference>
<evidence type="ECO:0000256" key="6">
    <source>
        <dbReference type="ARBA" id="ARBA00023172"/>
    </source>
</evidence>
<protein>
    <submittedName>
        <fullName evidence="13">Replication protein A 32 kDa subunit A isoform X1</fullName>
    </submittedName>
</protein>
<evidence type="ECO:0000259" key="11">
    <source>
        <dbReference type="Pfam" id="PF08784"/>
    </source>
</evidence>
<dbReference type="InterPro" id="IPR036390">
    <property type="entry name" value="WH_DNA-bd_sf"/>
</dbReference>
<dbReference type="Proteomes" id="UP000504607">
    <property type="component" value="Chromosome 12"/>
</dbReference>
<dbReference type="InterPro" id="IPR012340">
    <property type="entry name" value="NA-bd_OB-fold"/>
</dbReference>
<organism evidence="12 13">
    <name type="scientific">Elaeis guineensis var. tenera</name>
    <name type="common">Oil palm</name>
    <dbReference type="NCBI Taxonomy" id="51953"/>
    <lineage>
        <taxon>Eukaryota</taxon>
        <taxon>Viridiplantae</taxon>
        <taxon>Streptophyta</taxon>
        <taxon>Embryophyta</taxon>
        <taxon>Tracheophyta</taxon>
        <taxon>Spermatophyta</taxon>
        <taxon>Magnoliopsida</taxon>
        <taxon>Liliopsida</taxon>
        <taxon>Arecaceae</taxon>
        <taxon>Arecoideae</taxon>
        <taxon>Cocoseae</taxon>
        <taxon>Elaeidinae</taxon>
        <taxon>Elaeis</taxon>
    </lineage>
</organism>
<keyword evidence="8" id="KW-0539">Nucleus</keyword>
<keyword evidence="12" id="KW-1185">Reference proteome</keyword>
<keyword evidence="4" id="KW-0227">DNA damage</keyword>
<keyword evidence="6" id="KW-0233">DNA recombination</keyword>
<dbReference type="KEGG" id="egu:105055410"/>
<dbReference type="Pfam" id="PF01336">
    <property type="entry name" value="tRNA_anti-codon"/>
    <property type="match status" value="1"/>
</dbReference>
<dbReference type="GO" id="GO:0000781">
    <property type="term" value="C:chromosome, telomeric region"/>
    <property type="evidence" value="ECO:0007669"/>
    <property type="project" value="TreeGrafter"/>
</dbReference>
<sequence>MFSSQLDGGASVFSGGSFMPSQATQAGDSSLSKNRGAPGVFSVTVKQISYAYHSSDDKSSFVIDGVDATNFRLLGMVSNKAERNTDVTFTLDDGTGRIDIIRWVNEASDANETAILQNGMYVSVSGSLKGFQDKKRAVAFSIRPVTDYNEVAFHFIQCIHIHLENTRTKVGGPTQTQASPVMGTSFVTGSKEPQTPANQVSELKIMNGSEKDIYKLVLNVFQEPASLLTAPLPCACLFIRASEHGLHVDEVARRLGKPINQIKEAIDYHVDVGHIYSTIDDYHFKSALID</sequence>
<dbReference type="InterPro" id="IPR014646">
    <property type="entry name" value="Rfa2/RPA32"/>
</dbReference>
<dbReference type="GO" id="GO:0006289">
    <property type="term" value="P:nucleotide-excision repair"/>
    <property type="evidence" value="ECO:0007669"/>
    <property type="project" value="TreeGrafter"/>
</dbReference>
<keyword evidence="7" id="KW-0234">DNA repair</keyword>
<evidence type="ECO:0000256" key="3">
    <source>
        <dbReference type="ARBA" id="ARBA00022705"/>
    </source>
</evidence>
<feature type="domain" description="OB" evidence="10">
    <location>
        <begin position="73"/>
        <end position="144"/>
    </location>
</feature>
<dbReference type="GO" id="GO:0000724">
    <property type="term" value="P:double-strand break repair via homologous recombination"/>
    <property type="evidence" value="ECO:0007669"/>
    <property type="project" value="TreeGrafter"/>
</dbReference>
<evidence type="ECO:0000256" key="1">
    <source>
        <dbReference type="ARBA" id="ARBA00004123"/>
    </source>
</evidence>
<dbReference type="GO" id="GO:0006260">
    <property type="term" value="P:DNA replication"/>
    <property type="evidence" value="ECO:0007669"/>
    <property type="project" value="UniProtKB-KW"/>
</dbReference>
<name>A0A6I9S0F0_ELAGV</name>
<dbReference type="GO" id="GO:0005662">
    <property type="term" value="C:DNA replication factor A complex"/>
    <property type="evidence" value="ECO:0007669"/>
    <property type="project" value="TreeGrafter"/>
</dbReference>
<comment type="function">
    <text evidence="9">Component of the replication protein A complex (RPA) required for DNA recombination, repair and replication. The activity of RPA is mediated by single-stranded DNA binding and protein interactions.</text>
</comment>
<dbReference type="FunFam" id="1.10.10.10:FF:000168">
    <property type="entry name" value="Replication protein A 32 kDa subunit"/>
    <property type="match status" value="1"/>
</dbReference>
<dbReference type="Pfam" id="PF08784">
    <property type="entry name" value="RPA_C"/>
    <property type="match status" value="1"/>
</dbReference>
<evidence type="ECO:0000256" key="5">
    <source>
        <dbReference type="ARBA" id="ARBA00023125"/>
    </source>
</evidence>
<keyword evidence="5" id="KW-0238">DNA-binding</keyword>
<gene>
    <name evidence="13" type="primary">LOC105055410</name>
</gene>
<accession>A0A6I9S0F0</accession>
<dbReference type="InParanoid" id="A0A6I9S0F0"/>
<dbReference type="InterPro" id="IPR036388">
    <property type="entry name" value="WH-like_DNA-bd_sf"/>
</dbReference>
<comment type="similarity">
    <text evidence="2">Belongs to the replication factor A protein 2 family.</text>
</comment>
<evidence type="ECO:0000256" key="2">
    <source>
        <dbReference type="ARBA" id="ARBA00007815"/>
    </source>
</evidence>
<dbReference type="SUPFAM" id="SSF46785">
    <property type="entry name" value="Winged helix' DNA-binding domain"/>
    <property type="match status" value="1"/>
</dbReference>
<dbReference type="PANTHER" id="PTHR13989:SF16">
    <property type="entry name" value="REPLICATION PROTEIN A2"/>
    <property type="match status" value="1"/>
</dbReference>
<evidence type="ECO:0000256" key="8">
    <source>
        <dbReference type="ARBA" id="ARBA00023242"/>
    </source>
</evidence>
<dbReference type="AlphaFoldDB" id="A0A6I9S0F0"/>
<evidence type="ECO:0000313" key="13">
    <source>
        <dbReference type="RefSeq" id="XP_010935513.1"/>
    </source>
</evidence>
<dbReference type="Gene3D" id="1.10.10.10">
    <property type="entry name" value="Winged helix-like DNA-binding domain superfamily/Winged helix DNA-binding domain"/>
    <property type="match status" value="1"/>
</dbReference>
<dbReference type="GeneID" id="105055410"/>
<dbReference type="OrthoDB" id="25571at2759"/>
<evidence type="ECO:0000313" key="12">
    <source>
        <dbReference type="Proteomes" id="UP000504607"/>
    </source>
</evidence>
<dbReference type="InterPro" id="IPR004365">
    <property type="entry name" value="NA-bd_OB_tRNA"/>
</dbReference>
<dbReference type="InterPro" id="IPR014892">
    <property type="entry name" value="RPA_C"/>
</dbReference>